<name>A0ABR3EUV4_9AGAR</name>
<keyword evidence="2" id="KW-1185">Reference proteome</keyword>
<gene>
    <name evidence="1" type="ORF">V5O48_015323</name>
</gene>
<organism evidence="1 2">
    <name type="scientific">Marasmius crinis-equi</name>
    <dbReference type="NCBI Taxonomy" id="585013"/>
    <lineage>
        <taxon>Eukaryota</taxon>
        <taxon>Fungi</taxon>
        <taxon>Dikarya</taxon>
        <taxon>Basidiomycota</taxon>
        <taxon>Agaricomycotina</taxon>
        <taxon>Agaricomycetes</taxon>
        <taxon>Agaricomycetidae</taxon>
        <taxon>Agaricales</taxon>
        <taxon>Marasmiineae</taxon>
        <taxon>Marasmiaceae</taxon>
        <taxon>Marasmius</taxon>
    </lineage>
</organism>
<protein>
    <submittedName>
        <fullName evidence="1">Uncharacterized protein</fullName>
    </submittedName>
</protein>
<accession>A0ABR3EUV4</accession>
<comment type="caution">
    <text evidence="1">The sequence shown here is derived from an EMBL/GenBank/DDBJ whole genome shotgun (WGS) entry which is preliminary data.</text>
</comment>
<evidence type="ECO:0000313" key="2">
    <source>
        <dbReference type="Proteomes" id="UP001465976"/>
    </source>
</evidence>
<dbReference type="EMBL" id="JBAHYK010001815">
    <property type="protein sequence ID" value="KAL0566679.1"/>
    <property type="molecule type" value="Genomic_DNA"/>
</dbReference>
<proteinExistence type="predicted"/>
<evidence type="ECO:0000313" key="1">
    <source>
        <dbReference type="EMBL" id="KAL0566679.1"/>
    </source>
</evidence>
<sequence length="141" mass="15580">MKEARKNAAKRDEEQAIGGTRHYKTSVAFRIPMIVYPFLMSTVSTGLQILSTYSLQGHLRYLCGRPLHFMIKPIANKRNSILDDVGDYGGWVGRIRGKEKVIASVFLGATGGGNAEKGKATAFTRQMPTREMRKSKGMISG</sequence>
<reference evidence="1 2" key="1">
    <citation type="submission" date="2024-02" db="EMBL/GenBank/DDBJ databases">
        <title>A draft genome for the cacao thread blight pathogen Marasmius crinis-equi.</title>
        <authorList>
            <person name="Cohen S.P."/>
            <person name="Baruah I.K."/>
            <person name="Amoako-Attah I."/>
            <person name="Bukari Y."/>
            <person name="Meinhardt L.W."/>
            <person name="Bailey B.A."/>
        </authorList>
    </citation>
    <scope>NUCLEOTIDE SEQUENCE [LARGE SCALE GENOMIC DNA]</scope>
    <source>
        <strain evidence="1 2">GH-76</strain>
    </source>
</reference>
<dbReference type="Proteomes" id="UP001465976">
    <property type="component" value="Unassembled WGS sequence"/>
</dbReference>